<dbReference type="Proteomes" id="UP001431217">
    <property type="component" value="Unassembled WGS sequence"/>
</dbReference>
<evidence type="ECO:0000313" key="1">
    <source>
        <dbReference type="EMBL" id="MCL1636076.1"/>
    </source>
</evidence>
<protein>
    <submittedName>
        <fullName evidence="1">Uncharacterized protein</fullName>
    </submittedName>
</protein>
<dbReference type="EMBL" id="JAMBEP010000006">
    <property type="protein sequence ID" value="MCL1636076.1"/>
    <property type="molecule type" value="Genomic_DNA"/>
</dbReference>
<sequence>MSPKQLQSQLQPWRAAFMPDILLRIVEGAYVALYRHDASLAPEVLPTRGHLYVYSGGFEWGRGDAAALNLSHAIVGKIFEFDGYSKPELKHLARRLHSELISKLDREAEYDIRVDKLKRLLG</sequence>
<comment type="caution">
    <text evidence="1">The sequence shown here is derived from an EMBL/GenBank/DDBJ whole genome shotgun (WGS) entry which is preliminary data.</text>
</comment>
<accession>A0ABT0MMG7</accession>
<name>A0ABT0MMG7_9GAMM</name>
<proteinExistence type="predicted"/>
<dbReference type="RefSeq" id="WP_249476108.1">
    <property type="nucleotide sequence ID" value="NZ_JAMBEP010000006.1"/>
</dbReference>
<evidence type="ECO:0000313" key="2">
    <source>
        <dbReference type="Proteomes" id="UP001431217"/>
    </source>
</evidence>
<gene>
    <name evidence="1" type="ORF">M2650_15740</name>
</gene>
<organism evidence="1 2">
    <name type="scientific">Luteimonas galliterrae</name>
    <dbReference type="NCBI Taxonomy" id="2940486"/>
    <lineage>
        <taxon>Bacteria</taxon>
        <taxon>Pseudomonadati</taxon>
        <taxon>Pseudomonadota</taxon>
        <taxon>Gammaproteobacteria</taxon>
        <taxon>Lysobacterales</taxon>
        <taxon>Lysobacteraceae</taxon>
        <taxon>Luteimonas</taxon>
    </lineage>
</organism>
<keyword evidence="2" id="KW-1185">Reference proteome</keyword>
<reference evidence="1 2" key="1">
    <citation type="submission" date="2022-05" db="EMBL/GenBank/DDBJ databases">
        <title>Luteimonas sp. SX5, whole genome shotgun sequencing project.</title>
        <authorList>
            <person name="Zhao G."/>
            <person name="Shen L."/>
        </authorList>
    </citation>
    <scope>NUCLEOTIDE SEQUENCE [LARGE SCALE GENOMIC DNA]</scope>
    <source>
        <strain evidence="1 2">SX5</strain>
    </source>
</reference>